<dbReference type="InterPro" id="IPR013783">
    <property type="entry name" value="Ig-like_fold"/>
</dbReference>
<dbReference type="InterPro" id="IPR027417">
    <property type="entry name" value="P-loop_NTPase"/>
</dbReference>
<feature type="compositionally biased region" description="Low complexity" evidence="1">
    <location>
        <begin position="118"/>
        <end position="146"/>
    </location>
</feature>
<reference evidence="4" key="1">
    <citation type="submission" date="2025-08" db="UniProtKB">
        <authorList>
            <consortium name="RefSeq"/>
        </authorList>
    </citation>
    <scope>IDENTIFICATION</scope>
    <source>
        <tissue evidence="4">Liver</tissue>
    </source>
</reference>
<dbReference type="PANTHER" id="PTHR23053">
    <property type="entry name" value="DLEC1 DELETED IN LUNG AND ESOPHAGEAL CANCER 1"/>
    <property type="match status" value="1"/>
</dbReference>
<feature type="compositionally biased region" description="Polar residues" evidence="1">
    <location>
        <begin position="82"/>
        <end position="99"/>
    </location>
</feature>
<accession>A0A9F5J3H1</accession>
<feature type="compositionally biased region" description="Basic and acidic residues" evidence="1">
    <location>
        <begin position="309"/>
        <end position="326"/>
    </location>
</feature>
<keyword evidence="3" id="KW-1185">Reference proteome</keyword>
<dbReference type="GO" id="GO:0003341">
    <property type="term" value="P:cilium movement"/>
    <property type="evidence" value="ECO:0007669"/>
    <property type="project" value="TreeGrafter"/>
</dbReference>
<dbReference type="Pfam" id="PF17213">
    <property type="entry name" value="Hydin_ADK"/>
    <property type="match status" value="1"/>
</dbReference>
<feature type="region of interest" description="Disordered" evidence="1">
    <location>
        <begin position="76"/>
        <end position="152"/>
    </location>
</feature>
<feature type="region of interest" description="Disordered" evidence="1">
    <location>
        <begin position="309"/>
        <end position="427"/>
    </location>
</feature>
<name>A0A9F5J3H1_PYTBI</name>
<feature type="compositionally biased region" description="Basic and acidic residues" evidence="1">
    <location>
        <begin position="656"/>
        <end position="670"/>
    </location>
</feature>
<dbReference type="RefSeq" id="XP_025031662.1">
    <property type="nucleotide sequence ID" value="XM_025175894.1"/>
</dbReference>
<feature type="non-terminal residue" evidence="4">
    <location>
        <position position="1018"/>
    </location>
</feature>
<dbReference type="KEGG" id="pbi:103053885"/>
<dbReference type="Gene3D" id="3.40.50.300">
    <property type="entry name" value="P-loop containing nucleotide triphosphate hydrolases"/>
    <property type="match status" value="1"/>
</dbReference>
<dbReference type="Gene3D" id="2.60.40.10">
    <property type="entry name" value="Immunoglobulins"/>
    <property type="match status" value="2"/>
</dbReference>
<dbReference type="PANTHER" id="PTHR23053:SF0">
    <property type="entry name" value="HYDROCEPHALUS-INDUCING PROTEIN HOMOLOG"/>
    <property type="match status" value="1"/>
</dbReference>
<feature type="region of interest" description="Disordered" evidence="1">
    <location>
        <begin position="643"/>
        <end position="696"/>
    </location>
</feature>
<feature type="non-terminal residue" evidence="4">
    <location>
        <position position="1"/>
    </location>
</feature>
<evidence type="ECO:0000313" key="4">
    <source>
        <dbReference type="RefSeq" id="XP_025031662.1"/>
    </source>
</evidence>
<gene>
    <name evidence="4" type="primary">LOC103053885</name>
</gene>
<feature type="compositionally biased region" description="Basic and acidic residues" evidence="1">
    <location>
        <begin position="363"/>
        <end position="392"/>
    </location>
</feature>
<feature type="compositionally biased region" description="Basic and acidic residues" evidence="1">
    <location>
        <begin position="334"/>
        <end position="345"/>
    </location>
</feature>
<feature type="compositionally biased region" description="Polar residues" evidence="1">
    <location>
        <begin position="681"/>
        <end position="696"/>
    </location>
</feature>
<sequence>KTSAAVVLAKHYSAACLSIDSVILEAISDGSSSAGLRARELCIRAALEQAQRENEDGGTEGPPALTLGNRLSTEALAKHTSEGSQHSSESKTGPLSTVSRGYRGSMAAAKGKPESHLSQKQQQQQQQHQQQQQQQQPDQPGSQVPSSPIPSAPIQRRLSVSASGAGDYGLMSCVLPDELLVEILSERMQLSDCYRGMVFDGLETMFARNVISALLCLLKAINNRRYIYFVNLFQDFAAMKAREKSKQEEEEWEQQEAIAREKARLQEMDEEEYDALTEEQKIQFDGELLQALRERKRRELEKLARELEEKKHQQELERLREEEEMKKKSKRYKRDGGKEKEEAAGKKAQQGGKQNPTISAYKSDGRLNEGIERKSSAKERPDGSVNDKEEKKKKSRMALQNGQPGVVLLPAQEEEEAEKDMSESEKSLAQRFKLYEATQKEIVQILAFWDRVQLVQLQPPGSEDKQEEAEDQRQAPSGRKGRKDRERERQERLEKERAEKERLEKEKAERERLERLKAIEDSRIAGLEGEGGEGAEKDIGIPSLEIHVLSSEDSSGKRILESGKLPNVIQILNGLGLGPSGPPIPPTAFFSVIPYPEKRPAQVASESLKHFTFIIPEELSAEEEKKDVESGVEIPVSLPVAKEELATPSRGKSRKEKPEILREVPKDKKSASRGRKGIHSSPGTMTTLSELDQGSLTGEPSSEKLLRLSCFRWIVPANGEVSMRIHFSSTKTGLFDQVLRFEILGTRRQYQVCCRGTCTYPTICQDPTIVFPHRKKNIKPDEIVFKKYIMSLGVFHFGPLLCGKSREKYKAARYPNHFEKITILNISPLEAEVHFFFQHDSRAITYLLDPPMLVLKPNQKQVLTVWAYPTASGLFEDSIVCCIKENPEPVTFRICCQGVRPELELDRRQLHFEKLLLHRKETKSLYLRNGTPLPVAWRISGLESIGDDFSLSDDIGLIEPFSEHCLLVNFKATKALNIKKAIRLEVSDAENILGIVQIENIQIIAEAYDVALDISFPK</sequence>
<dbReference type="GeneID" id="103053885"/>
<evidence type="ECO:0000313" key="3">
    <source>
        <dbReference type="Proteomes" id="UP000695026"/>
    </source>
</evidence>
<evidence type="ECO:0000259" key="2">
    <source>
        <dbReference type="Pfam" id="PF17213"/>
    </source>
</evidence>
<proteinExistence type="predicted"/>
<dbReference type="AlphaFoldDB" id="A0A9F5J3H1"/>
<evidence type="ECO:0000256" key="1">
    <source>
        <dbReference type="SAM" id="MobiDB-lite"/>
    </source>
</evidence>
<feature type="domain" description="Hydin adenylate kinase-like" evidence="2">
    <location>
        <begin position="1"/>
        <end position="202"/>
    </location>
</feature>
<dbReference type="Proteomes" id="UP000695026">
    <property type="component" value="Unplaced"/>
</dbReference>
<dbReference type="InterPro" id="IPR033768">
    <property type="entry name" value="Hydin_ADK"/>
</dbReference>
<protein>
    <submittedName>
        <fullName evidence="4">Hydrocephalus-inducing protein-like</fullName>
    </submittedName>
</protein>
<organism evidence="3 4">
    <name type="scientific">Python bivittatus</name>
    <name type="common">Burmese python</name>
    <name type="synonym">Python molurus bivittatus</name>
    <dbReference type="NCBI Taxonomy" id="176946"/>
    <lineage>
        <taxon>Eukaryota</taxon>
        <taxon>Metazoa</taxon>
        <taxon>Chordata</taxon>
        <taxon>Craniata</taxon>
        <taxon>Vertebrata</taxon>
        <taxon>Euteleostomi</taxon>
        <taxon>Lepidosauria</taxon>
        <taxon>Squamata</taxon>
        <taxon>Bifurcata</taxon>
        <taxon>Unidentata</taxon>
        <taxon>Episquamata</taxon>
        <taxon>Toxicofera</taxon>
        <taxon>Serpentes</taxon>
        <taxon>Henophidia</taxon>
        <taxon>Pythonidae</taxon>
        <taxon>Python</taxon>
    </lineage>
</organism>
<dbReference type="GO" id="GO:0005930">
    <property type="term" value="C:axoneme"/>
    <property type="evidence" value="ECO:0007669"/>
    <property type="project" value="TreeGrafter"/>
</dbReference>
<dbReference type="InterPro" id="IPR033305">
    <property type="entry name" value="Hydin-like"/>
</dbReference>
<feature type="region of interest" description="Disordered" evidence="1">
    <location>
        <begin position="459"/>
        <end position="510"/>
    </location>
</feature>
<dbReference type="GO" id="GO:1904158">
    <property type="term" value="P:axonemal central apparatus assembly"/>
    <property type="evidence" value="ECO:0007669"/>
    <property type="project" value="TreeGrafter"/>
</dbReference>
<dbReference type="OrthoDB" id="442692at2759"/>
<feature type="compositionally biased region" description="Basic and acidic residues" evidence="1">
    <location>
        <begin position="483"/>
        <end position="510"/>
    </location>
</feature>